<evidence type="ECO:0000313" key="3">
    <source>
        <dbReference type="Proteomes" id="UP000694892"/>
    </source>
</evidence>
<organism evidence="2 3">
    <name type="scientific">Xenopus laevis</name>
    <name type="common">African clawed frog</name>
    <dbReference type="NCBI Taxonomy" id="8355"/>
    <lineage>
        <taxon>Eukaryota</taxon>
        <taxon>Metazoa</taxon>
        <taxon>Chordata</taxon>
        <taxon>Craniata</taxon>
        <taxon>Vertebrata</taxon>
        <taxon>Euteleostomi</taxon>
        <taxon>Amphibia</taxon>
        <taxon>Batrachia</taxon>
        <taxon>Anura</taxon>
        <taxon>Pipoidea</taxon>
        <taxon>Pipidae</taxon>
        <taxon>Xenopodinae</taxon>
        <taxon>Xenopus</taxon>
        <taxon>Xenopus</taxon>
    </lineage>
</organism>
<reference evidence="3" key="1">
    <citation type="journal article" date="2016" name="Nature">
        <title>Genome evolution in the allotetraploid frog Xenopus laevis.</title>
        <authorList>
            <person name="Session A.M."/>
            <person name="Uno Y."/>
            <person name="Kwon T."/>
            <person name="Chapman J.A."/>
            <person name="Toyoda A."/>
            <person name="Takahashi S."/>
            <person name="Fukui A."/>
            <person name="Hikosaka A."/>
            <person name="Suzuki A."/>
            <person name="Kondo M."/>
            <person name="van Heeringen S.J."/>
            <person name="Quigley I."/>
            <person name="Heinz S."/>
            <person name="Ogino H."/>
            <person name="Ochi H."/>
            <person name="Hellsten U."/>
            <person name="Lyons J.B."/>
            <person name="Simakov O."/>
            <person name="Putnam N."/>
            <person name="Stites J."/>
            <person name="Kuroki Y."/>
            <person name="Tanaka T."/>
            <person name="Michiue T."/>
            <person name="Watanabe M."/>
            <person name="Bogdanovic O."/>
            <person name="Lister R."/>
            <person name="Georgiou G."/>
            <person name="Paranjpe S.S."/>
            <person name="van Kruijsbergen I."/>
            <person name="Shu S."/>
            <person name="Carlson J."/>
            <person name="Kinoshita T."/>
            <person name="Ohta Y."/>
            <person name="Mawaribuchi S."/>
            <person name="Jenkins J."/>
            <person name="Grimwood J."/>
            <person name="Schmutz J."/>
            <person name="Mitros T."/>
            <person name="Mozaffari S.V."/>
            <person name="Suzuki Y."/>
            <person name="Haramoto Y."/>
            <person name="Yamamoto T.S."/>
            <person name="Takagi C."/>
            <person name="Heald R."/>
            <person name="Miller K."/>
            <person name="Haudenschild C."/>
            <person name="Kitzman J."/>
            <person name="Nakayama T."/>
            <person name="Izutsu Y."/>
            <person name="Robert J."/>
            <person name="Fortriede J."/>
            <person name="Burns K."/>
            <person name="Lotay V."/>
            <person name="Karimi K."/>
            <person name="Yasuoka Y."/>
            <person name="Dichmann D.S."/>
            <person name="Flajnik M.F."/>
            <person name="Houston D.W."/>
            <person name="Shendure J."/>
            <person name="DuPasquier L."/>
            <person name="Vize P.D."/>
            <person name="Zorn A.M."/>
            <person name="Ito M."/>
            <person name="Marcotte E.M."/>
            <person name="Wallingford J.B."/>
            <person name="Ito Y."/>
            <person name="Asashima M."/>
            <person name="Ueno N."/>
            <person name="Matsuda Y."/>
            <person name="Veenstra G.J."/>
            <person name="Fujiyama A."/>
            <person name="Harland R.M."/>
            <person name="Taira M."/>
            <person name="Rokhsar D.S."/>
        </authorList>
    </citation>
    <scope>NUCLEOTIDE SEQUENCE [LARGE SCALE GENOMIC DNA]</scope>
    <source>
        <strain evidence="3">J</strain>
    </source>
</reference>
<evidence type="ECO:0000313" key="2">
    <source>
        <dbReference type="EMBL" id="OCT80023.1"/>
    </source>
</evidence>
<feature type="region of interest" description="Disordered" evidence="1">
    <location>
        <begin position="191"/>
        <end position="217"/>
    </location>
</feature>
<evidence type="ECO:0000256" key="1">
    <source>
        <dbReference type="SAM" id="MobiDB-lite"/>
    </source>
</evidence>
<name>A0A974CV44_XENLA</name>
<dbReference type="EMBL" id="CM004474">
    <property type="protein sequence ID" value="OCT80023.1"/>
    <property type="molecule type" value="Genomic_DNA"/>
</dbReference>
<dbReference type="Proteomes" id="UP000694892">
    <property type="component" value="Chromosome 5L"/>
</dbReference>
<sequence length="217" mass="24894">MAAQRRAHSPIDDSDSESMSTEKVTLVHLKSIPTKSDLADMITQFKTTLKDEIANNYHTKTIVALQRRLDDIDNRGCRNNLRIRGMPELIEGDNLQLFWQILEKPDTFTTDLERAHRALKTRGAAKNKPKGLAWTYPFGLQITRDGTTVTLASLEAIPQFCQSCGIKELDLSEWIKFTLAPKIQELLQREDWTKVESPKSKKKKNKMTPERRKGRDE</sequence>
<protein>
    <submittedName>
        <fullName evidence="2">Uncharacterized protein</fullName>
    </submittedName>
</protein>
<feature type="region of interest" description="Disordered" evidence="1">
    <location>
        <begin position="1"/>
        <end position="20"/>
    </location>
</feature>
<feature type="compositionally biased region" description="Basic and acidic residues" evidence="1">
    <location>
        <begin position="207"/>
        <end position="217"/>
    </location>
</feature>
<proteinExistence type="predicted"/>
<gene>
    <name evidence="2" type="ORF">XELAEV_18026839mg</name>
</gene>
<accession>A0A974CV44</accession>
<dbReference type="AlphaFoldDB" id="A0A974CV44"/>